<dbReference type="KEGG" id="ccac:CcaHIS019_0400590"/>
<dbReference type="Proteomes" id="UP001233271">
    <property type="component" value="Chromosome 4"/>
</dbReference>
<accession>A0AA48L3F1</accession>
<feature type="region of interest" description="Disordered" evidence="1">
    <location>
        <begin position="714"/>
        <end position="761"/>
    </location>
</feature>
<evidence type="ECO:0000256" key="1">
    <source>
        <dbReference type="SAM" id="MobiDB-lite"/>
    </source>
</evidence>
<feature type="compositionally biased region" description="Polar residues" evidence="1">
    <location>
        <begin position="718"/>
        <end position="728"/>
    </location>
</feature>
<dbReference type="EMBL" id="AP028215">
    <property type="protein sequence ID" value="BEI91239.1"/>
    <property type="molecule type" value="Genomic_DNA"/>
</dbReference>
<proteinExistence type="predicted"/>
<feature type="compositionally biased region" description="Basic and acidic residues" evidence="1">
    <location>
        <begin position="450"/>
        <end position="468"/>
    </location>
</feature>
<feature type="region of interest" description="Disordered" evidence="1">
    <location>
        <begin position="431"/>
        <end position="493"/>
    </location>
</feature>
<keyword evidence="2" id="KW-0812">Transmembrane</keyword>
<feature type="compositionally biased region" description="Pro residues" evidence="1">
    <location>
        <begin position="653"/>
        <end position="667"/>
    </location>
</feature>
<keyword evidence="5" id="KW-1185">Reference proteome</keyword>
<feature type="compositionally biased region" description="Polar residues" evidence="1">
    <location>
        <begin position="589"/>
        <end position="607"/>
    </location>
</feature>
<reference evidence="4" key="1">
    <citation type="journal article" date="2023" name="BMC Genomics">
        <title>Chromosome-level genome assemblies of Cutaneotrichosporon spp. (Trichosporonales, Basidiomycota) reveal imbalanced evolution between nucleotide sequences and chromosome synteny.</title>
        <authorList>
            <person name="Kobayashi Y."/>
            <person name="Kayamori A."/>
            <person name="Aoki K."/>
            <person name="Shiwa Y."/>
            <person name="Matsutani M."/>
            <person name="Fujita N."/>
            <person name="Sugita T."/>
            <person name="Iwasaki W."/>
            <person name="Tanaka N."/>
            <person name="Takashima M."/>
        </authorList>
    </citation>
    <scope>NUCLEOTIDE SEQUENCE</scope>
    <source>
        <strain evidence="4">HIS019</strain>
    </source>
</reference>
<feature type="compositionally biased region" description="Low complexity" evidence="1">
    <location>
        <begin position="537"/>
        <end position="554"/>
    </location>
</feature>
<evidence type="ECO:0000313" key="5">
    <source>
        <dbReference type="Proteomes" id="UP001233271"/>
    </source>
</evidence>
<evidence type="ECO:0000256" key="2">
    <source>
        <dbReference type="SAM" id="Phobius"/>
    </source>
</evidence>
<keyword evidence="2" id="KW-1133">Transmembrane helix</keyword>
<name>A0AA48L3F1_9TREE</name>
<feature type="region of interest" description="Disordered" evidence="1">
    <location>
        <begin position="537"/>
        <end position="701"/>
    </location>
</feature>
<keyword evidence="3" id="KW-0732">Signal</keyword>
<feature type="compositionally biased region" description="Low complexity" evidence="1">
    <location>
        <begin position="612"/>
        <end position="622"/>
    </location>
</feature>
<feature type="transmembrane region" description="Helical" evidence="2">
    <location>
        <begin position="370"/>
        <end position="392"/>
    </location>
</feature>
<feature type="signal peptide" evidence="3">
    <location>
        <begin position="1"/>
        <end position="24"/>
    </location>
</feature>
<evidence type="ECO:0000313" key="4">
    <source>
        <dbReference type="EMBL" id="BEI91239.1"/>
    </source>
</evidence>
<gene>
    <name evidence="4" type="ORF">CcaverHIS019_0400590</name>
</gene>
<dbReference type="RefSeq" id="XP_060456504.1">
    <property type="nucleotide sequence ID" value="XM_060599851.1"/>
</dbReference>
<dbReference type="AlphaFoldDB" id="A0AA48L3F1"/>
<organism evidence="4 5">
    <name type="scientific">Cutaneotrichosporon cavernicola</name>
    <dbReference type="NCBI Taxonomy" id="279322"/>
    <lineage>
        <taxon>Eukaryota</taxon>
        <taxon>Fungi</taxon>
        <taxon>Dikarya</taxon>
        <taxon>Basidiomycota</taxon>
        <taxon>Agaricomycotina</taxon>
        <taxon>Tremellomycetes</taxon>
        <taxon>Trichosporonales</taxon>
        <taxon>Trichosporonaceae</taxon>
        <taxon>Cutaneotrichosporon</taxon>
    </lineage>
</organism>
<protein>
    <submittedName>
        <fullName evidence="4">Uncharacterized protein</fullName>
    </submittedName>
</protein>
<evidence type="ECO:0000256" key="3">
    <source>
        <dbReference type="SAM" id="SignalP"/>
    </source>
</evidence>
<sequence>MPSITRRRRWVETAALLLAPLALAADVPYLQTVYATSAQCTVDGSNWILYLGNHTAPYAWDAAANPDGAAFRERTQQMHLYTTTPRQSITCRVHGSGISVLGGLRLPVGANLSDPNVLNITLDGQPVAQDAMTLTQTNGTWQSTFLQVPALGGAPLAGEMHTLQIQTGATFNGSLEMWGMVANSTVSTDGWTPYSTVGQGSSTGTELPFVFNSSVASTMYNWKDHDPAVHNFRLQNVAAPEVAVAVRKKLDATVNLPKNSSYLVVHGYSGPNYGTLFLDIEPAPPGISNLPIKINTNKPWLIYDTLFESPMDPTTKKYTLTFSTKDAALGAGVYLASTNVFEYQENAQNPFTGGWADGTKPKPKKNLGPVIGGAVGGAVGGILLIGLLIFLWRRQRRQSAAKKAKAAITASDEGSSEGSLGESDAMLEKNGSTRASLRPPSMGGRPKSGVSDRRQSEMSAMLERDKRKSTMSTKSSRSRRQSEMPAHMRAGDHQKDLESWLLPTGAYSGGALRQSRRVSNVSGRGLLDGLAVPLHPMHSRPMSSSSGRGLLDGLNPPPMPSRPVSSTSGLPPLDTSAAVPASPPPNLSPVEQTFAALTSKSAHSPKSPTRVAASLPPGAAEPAPAPLVFRQAGSPSADGLSVAFPTQGTPASPAKPGPPTHAPPSPTHAPSGRESAASHADSFFSLPDESEGDAGNMTVGSEGFFSALSHDAPASVFLQPNPSGTRPPSRQAIPKAGENETEAVRGEPAVDETQYIPGTAM</sequence>
<dbReference type="GeneID" id="85495109"/>
<keyword evidence="2" id="KW-0472">Membrane</keyword>
<feature type="chain" id="PRO_5041459421" evidence="3">
    <location>
        <begin position="25"/>
        <end position="761"/>
    </location>
</feature>